<evidence type="ECO:0000256" key="11">
    <source>
        <dbReference type="ARBA" id="ARBA00022989"/>
    </source>
</evidence>
<dbReference type="Pfam" id="PF21085">
    <property type="entry name" value="CusS"/>
    <property type="match status" value="1"/>
</dbReference>
<comment type="subcellular location">
    <subcellularLocation>
        <location evidence="2">Cell inner membrane</location>
        <topology evidence="2">Multi-pass membrane protein</topology>
    </subcellularLocation>
</comment>
<dbReference type="PROSITE" id="PS50885">
    <property type="entry name" value="HAMP"/>
    <property type="match status" value="1"/>
</dbReference>
<evidence type="ECO:0000256" key="3">
    <source>
        <dbReference type="ARBA" id="ARBA00022475"/>
    </source>
</evidence>
<comment type="caution">
    <text evidence="17">The sequence shown here is derived from an EMBL/GenBank/DDBJ whole genome shotgun (WGS) entry which is preliminary data.</text>
</comment>
<dbReference type="Gene3D" id="3.30.565.10">
    <property type="entry name" value="Histidine kinase-like ATPase, C-terminal domain"/>
    <property type="match status" value="1"/>
</dbReference>
<evidence type="ECO:0000259" key="16">
    <source>
        <dbReference type="PROSITE" id="PS50885"/>
    </source>
</evidence>
<dbReference type="InterPro" id="IPR003660">
    <property type="entry name" value="HAMP_dom"/>
</dbReference>
<evidence type="ECO:0000256" key="9">
    <source>
        <dbReference type="ARBA" id="ARBA00022777"/>
    </source>
</evidence>
<keyword evidence="5" id="KW-0597">Phosphoprotein</keyword>
<dbReference type="RefSeq" id="WP_284195979.1">
    <property type="nucleotide sequence ID" value="NZ_BSOG01000002.1"/>
</dbReference>
<dbReference type="SMART" id="SM00304">
    <property type="entry name" value="HAMP"/>
    <property type="match status" value="1"/>
</dbReference>
<evidence type="ECO:0000256" key="1">
    <source>
        <dbReference type="ARBA" id="ARBA00000085"/>
    </source>
</evidence>
<keyword evidence="4 14" id="KW-0997">Cell inner membrane</keyword>
<name>A0ABQ5YEF3_9NEIS</name>
<accession>A0ABQ5YEF3</accession>
<dbReference type="SUPFAM" id="SSF55874">
    <property type="entry name" value="ATPase domain of HSP90 chaperone/DNA topoisomerase II/histidine kinase"/>
    <property type="match status" value="1"/>
</dbReference>
<dbReference type="InterPro" id="IPR036890">
    <property type="entry name" value="HATPase_C_sf"/>
</dbReference>
<keyword evidence="11 14" id="KW-1133">Transmembrane helix</keyword>
<evidence type="ECO:0000256" key="13">
    <source>
        <dbReference type="ARBA" id="ARBA00023136"/>
    </source>
</evidence>
<proteinExistence type="predicted"/>
<feature type="transmembrane region" description="Helical" evidence="14">
    <location>
        <begin position="12"/>
        <end position="34"/>
    </location>
</feature>
<dbReference type="SMART" id="SM00387">
    <property type="entry name" value="HATPase_c"/>
    <property type="match status" value="1"/>
</dbReference>
<dbReference type="GO" id="GO:0016301">
    <property type="term" value="F:kinase activity"/>
    <property type="evidence" value="ECO:0007669"/>
    <property type="project" value="UniProtKB-KW"/>
</dbReference>
<feature type="transmembrane region" description="Helical" evidence="14">
    <location>
        <begin position="166"/>
        <end position="187"/>
    </location>
</feature>
<dbReference type="InterPro" id="IPR005467">
    <property type="entry name" value="His_kinase_dom"/>
</dbReference>
<evidence type="ECO:0000313" key="17">
    <source>
        <dbReference type="EMBL" id="GLR12847.1"/>
    </source>
</evidence>
<keyword evidence="10 14" id="KW-0067">ATP-binding</keyword>
<evidence type="ECO:0000256" key="2">
    <source>
        <dbReference type="ARBA" id="ARBA00004429"/>
    </source>
</evidence>
<evidence type="ECO:0000256" key="6">
    <source>
        <dbReference type="ARBA" id="ARBA00022679"/>
    </source>
</evidence>
<evidence type="ECO:0000259" key="15">
    <source>
        <dbReference type="PROSITE" id="PS50109"/>
    </source>
</evidence>
<dbReference type="EMBL" id="BSOG01000002">
    <property type="protein sequence ID" value="GLR12847.1"/>
    <property type="molecule type" value="Genomic_DNA"/>
</dbReference>
<dbReference type="InterPro" id="IPR048590">
    <property type="entry name" value="CusS-like_sensor"/>
</dbReference>
<keyword evidence="9 14" id="KW-0418">Kinase</keyword>
<protein>
    <recommendedName>
        <fullName evidence="14">Sensor protein</fullName>
        <ecNumber evidence="14">2.7.13.3</ecNumber>
    </recommendedName>
</protein>
<dbReference type="Proteomes" id="UP001156706">
    <property type="component" value="Unassembled WGS sequence"/>
</dbReference>
<reference evidence="18" key="1">
    <citation type="journal article" date="2019" name="Int. J. Syst. Evol. Microbiol.">
        <title>The Global Catalogue of Microorganisms (GCM) 10K type strain sequencing project: providing services to taxonomists for standard genome sequencing and annotation.</title>
        <authorList>
            <consortium name="The Broad Institute Genomics Platform"/>
            <consortium name="The Broad Institute Genome Sequencing Center for Infectious Disease"/>
            <person name="Wu L."/>
            <person name="Ma J."/>
        </authorList>
    </citation>
    <scope>NUCLEOTIDE SEQUENCE [LARGE SCALE GENOMIC DNA]</scope>
    <source>
        <strain evidence="18">NBRC 110044</strain>
    </source>
</reference>
<evidence type="ECO:0000256" key="4">
    <source>
        <dbReference type="ARBA" id="ARBA00022519"/>
    </source>
</evidence>
<keyword evidence="3 14" id="KW-1003">Cell membrane</keyword>
<keyword evidence="8 14" id="KW-0547">Nucleotide-binding</keyword>
<dbReference type="SMART" id="SM00388">
    <property type="entry name" value="HisKA"/>
    <property type="match status" value="1"/>
</dbReference>
<keyword evidence="18" id="KW-1185">Reference proteome</keyword>
<keyword evidence="13 14" id="KW-0472">Membrane</keyword>
<dbReference type="InterPro" id="IPR036097">
    <property type="entry name" value="HisK_dim/P_sf"/>
</dbReference>
<evidence type="ECO:0000256" key="12">
    <source>
        <dbReference type="ARBA" id="ARBA00023012"/>
    </source>
</evidence>
<evidence type="ECO:0000313" key="18">
    <source>
        <dbReference type="Proteomes" id="UP001156706"/>
    </source>
</evidence>
<dbReference type="PROSITE" id="PS50109">
    <property type="entry name" value="HIS_KIN"/>
    <property type="match status" value="1"/>
</dbReference>
<evidence type="ECO:0000256" key="14">
    <source>
        <dbReference type="RuleBase" id="RU364088"/>
    </source>
</evidence>
<dbReference type="SUPFAM" id="SSF47384">
    <property type="entry name" value="Homodimeric domain of signal transducing histidine kinase"/>
    <property type="match status" value="1"/>
</dbReference>
<dbReference type="CDD" id="cd00082">
    <property type="entry name" value="HisKA"/>
    <property type="match status" value="1"/>
</dbReference>
<keyword evidence="6 14" id="KW-0808">Transferase</keyword>
<evidence type="ECO:0000256" key="5">
    <source>
        <dbReference type="ARBA" id="ARBA00022553"/>
    </source>
</evidence>
<dbReference type="Pfam" id="PF02518">
    <property type="entry name" value="HATPase_c"/>
    <property type="match status" value="1"/>
</dbReference>
<dbReference type="InterPro" id="IPR006290">
    <property type="entry name" value="CztS_silS_copS"/>
</dbReference>
<feature type="domain" description="Histidine kinase" evidence="15">
    <location>
        <begin position="249"/>
        <end position="462"/>
    </location>
</feature>
<dbReference type="PANTHER" id="PTHR45436">
    <property type="entry name" value="SENSOR HISTIDINE KINASE YKOH"/>
    <property type="match status" value="1"/>
</dbReference>
<feature type="domain" description="HAMP" evidence="16">
    <location>
        <begin position="188"/>
        <end position="241"/>
    </location>
</feature>
<sequence>MMALPGRASLALRLVTLFSAGSAIIMALVGYTLYHALGMQLDERDTAEINGKTEVVQHQLAAIPRADALAEHVGKLREITVGHPHLSIGLRAGSVWLLPPQPVVRRAIQGAPLPPEGRIVTLEESGTRWWVRRITHHWATPQPASLDAYVAVEVTESQRILHSHRLVALLVVLLGTVCSGLLAYFVARRGLAPLSQLAAQAELLTAEQLGAPLDVERAPGEVRGVVESLNRMLARLHESFRSLEQFSADIAHELRTPLNNLMLQTQVTLSRPRDADSYHEALLSNLEELERMQRMVLDMLFLARADRGMLTLQRQALDLRAEADSLAEFFELAASERHQTITVTGAATVWGDRLMVRRALTNLLSNAVRYAPLKAAISITLEAGADTASVTVSNPGPPISPTELQHLVTRFARGDDARSRDTDGVGLGLAIVDSIIRLHQGEMTISSASGQIGVCLRFPAYIA</sequence>
<dbReference type="EC" id="2.7.13.3" evidence="14"/>
<evidence type="ECO:0000256" key="7">
    <source>
        <dbReference type="ARBA" id="ARBA00022692"/>
    </source>
</evidence>
<keyword evidence="12 14" id="KW-0902">Two-component regulatory system</keyword>
<keyword evidence="7 14" id="KW-0812">Transmembrane</keyword>
<dbReference type="Gene3D" id="6.10.340.10">
    <property type="match status" value="1"/>
</dbReference>
<dbReference type="Gene3D" id="1.10.287.130">
    <property type="match status" value="1"/>
</dbReference>
<dbReference type="NCBIfam" id="TIGR01386">
    <property type="entry name" value="cztS_silS_copS"/>
    <property type="match status" value="1"/>
</dbReference>
<organism evidence="17 18">
    <name type="scientific">Chitinimonas prasina</name>
    <dbReference type="NCBI Taxonomy" id="1434937"/>
    <lineage>
        <taxon>Bacteria</taxon>
        <taxon>Pseudomonadati</taxon>
        <taxon>Pseudomonadota</taxon>
        <taxon>Betaproteobacteria</taxon>
        <taxon>Neisseriales</taxon>
        <taxon>Chitinibacteraceae</taxon>
        <taxon>Chitinimonas</taxon>
    </lineage>
</organism>
<dbReference type="Pfam" id="PF00672">
    <property type="entry name" value="HAMP"/>
    <property type="match status" value="1"/>
</dbReference>
<comment type="function">
    <text evidence="14">Member of a two-component regulatory system.</text>
</comment>
<dbReference type="PANTHER" id="PTHR45436:SF15">
    <property type="entry name" value="SENSOR HISTIDINE KINASE CUSS"/>
    <property type="match status" value="1"/>
</dbReference>
<evidence type="ECO:0000256" key="8">
    <source>
        <dbReference type="ARBA" id="ARBA00022741"/>
    </source>
</evidence>
<comment type="catalytic activity">
    <reaction evidence="1 14">
        <text>ATP + protein L-histidine = ADP + protein N-phospho-L-histidine.</text>
        <dbReference type="EC" id="2.7.13.3"/>
    </reaction>
</comment>
<dbReference type="InterPro" id="IPR050428">
    <property type="entry name" value="TCS_sensor_his_kinase"/>
</dbReference>
<evidence type="ECO:0000256" key="10">
    <source>
        <dbReference type="ARBA" id="ARBA00022840"/>
    </source>
</evidence>
<dbReference type="InterPro" id="IPR003594">
    <property type="entry name" value="HATPase_dom"/>
</dbReference>
<dbReference type="Pfam" id="PF00512">
    <property type="entry name" value="HisKA"/>
    <property type="match status" value="1"/>
</dbReference>
<dbReference type="InterPro" id="IPR003661">
    <property type="entry name" value="HisK_dim/P_dom"/>
</dbReference>
<gene>
    <name evidence="17" type="primary">copS</name>
    <name evidence="17" type="ORF">GCM10007907_16370</name>
</gene>